<organism evidence="5 6">
    <name type="scientific">Luteipulveratus halotolerans</name>
    <dbReference type="NCBI Taxonomy" id="1631356"/>
    <lineage>
        <taxon>Bacteria</taxon>
        <taxon>Bacillati</taxon>
        <taxon>Actinomycetota</taxon>
        <taxon>Actinomycetes</taxon>
        <taxon>Micrococcales</taxon>
        <taxon>Dermacoccaceae</taxon>
        <taxon>Luteipulveratus</taxon>
    </lineage>
</organism>
<keyword evidence="6" id="KW-1185">Reference proteome</keyword>
<dbReference type="InterPro" id="IPR050194">
    <property type="entry name" value="Glycosyltransferase_grp1"/>
</dbReference>
<dbReference type="InterPro" id="IPR028098">
    <property type="entry name" value="Glyco_trans_4-like_N"/>
</dbReference>
<dbReference type="EMBL" id="LAIR01000002">
    <property type="protein sequence ID" value="KNX37168.1"/>
    <property type="molecule type" value="Genomic_DNA"/>
</dbReference>
<dbReference type="GO" id="GO:0016757">
    <property type="term" value="F:glycosyltransferase activity"/>
    <property type="evidence" value="ECO:0007669"/>
    <property type="project" value="UniProtKB-KW"/>
</dbReference>
<dbReference type="PANTHER" id="PTHR45947:SF3">
    <property type="entry name" value="SULFOQUINOVOSYL TRANSFERASE SQD2"/>
    <property type="match status" value="1"/>
</dbReference>
<dbReference type="RefSeq" id="WP_050669497.1">
    <property type="nucleotide sequence ID" value="NZ_LAIR01000002.1"/>
</dbReference>
<dbReference type="Proteomes" id="UP000037397">
    <property type="component" value="Unassembled WGS sequence"/>
</dbReference>
<dbReference type="OrthoDB" id="5240531at2"/>
<dbReference type="SUPFAM" id="SSF53756">
    <property type="entry name" value="UDP-Glycosyltransferase/glycogen phosphorylase"/>
    <property type="match status" value="1"/>
</dbReference>
<evidence type="ECO:0000313" key="5">
    <source>
        <dbReference type="EMBL" id="KNX37168.1"/>
    </source>
</evidence>
<comment type="caution">
    <text evidence="5">The sequence shown here is derived from an EMBL/GenBank/DDBJ whole genome shotgun (WGS) entry which is preliminary data.</text>
</comment>
<keyword evidence="3 5" id="KW-0808">Transferase</keyword>
<dbReference type="PANTHER" id="PTHR45947">
    <property type="entry name" value="SULFOQUINOVOSYL TRANSFERASE SQD2"/>
    <property type="match status" value="1"/>
</dbReference>
<name>A0A0L6CI23_9MICO</name>
<evidence type="ECO:0000259" key="4">
    <source>
        <dbReference type="Pfam" id="PF13439"/>
    </source>
</evidence>
<dbReference type="CDD" id="cd03801">
    <property type="entry name" value="GT4_PimA-like"/>
    <property type="match status" value="1"/>
</dbReference>
<protein>
    <recommendedName>
        <fullName evidence="1">D-inositol 3-phosphate glycosyltransferase</fullName>
    </recommendedName>
</protein>
<dbReference type="Gene3D" id="3.40.50.2000">
    <property type="entry name" value="Glycogen Phosphorylase B"/>
    <property type="match status" value="2"/>
</dbReference>
<dbReference type="GO" id="GO:1901137">
    <property type="term" value="P:carbohydrate derivative biosynthetic process"/>
    <property type="evidence" value="ECO:0007669"/>
    <property type="project" value="UniProtKB-ARBA"/>
</dbReference>
<dbReference type="AlphaFoldDB" id="A0A0L6CI23"/>
<evidence type="ECO:0000256" key="2">
    <source>
        <dbReference type="ARBA" id="ARBA00022676"/>
    </source>
</evidence>
<dbReference type="STRING" id="1631356.VV01_08440"/>
<evidence type="ECO:0000313" key="6">
    <source>
        <dbReference type="Proteomes" id="UP000037397"/>
    </source>
</evidence>
<gene>
    <name evidence="5" type="ORF">VV01_08440</name>
</gene>
<dbReference type="Pfam" id="PF13439">
    <property type="entry name" value="Glyco_transf_4"/>
    <property type="match status" value="1"/>
</dbReference>
<reference evidence="6" key="1">
    <citation type="submission" date="2015-03" db="EMBL/GenBank/DDBJ databases">
        <title>Luteipulveratus halotolerans sp. nov., a novel actinobacterium (Dermacoccaceae) from Sarawak, Malaysia.</title>
        <authorList>
            <person name="Juboi H."/>
            <person name="Basik A."/>
            <person name="Shamsul S.S."/>
            <person name="Arnold P."/>
            <person name="Schmitt E.K."/>
            <person name="Sanglier J.-J."/>
            <person name="Yeo T."/>
        </authorList>
    </citation>
    <scope>NUCLEOTIDE SEQUENCE [LARGE SCALE GENOMIC DNA]</scope>
    <source>
        <strain evidence="6">C296001</strain>
    </source>
</reference>
<dbReference type="PATRIC" id="fig|1631356.3.peg.1639"/>
<proteinExistence type="predicted"/>
<evidence type="ECO:0000256" key="3">
    <source>
        <dbReference type="ARBA" id="ARBA00022679"/>
    </source>
</evidence>
<dbReference type="Pfam" id="PF13692">
    <property type="entry name" value="Glyco_trans_1_4"/>
    <property type="match status" value="1"/>
</dbReference>
<sequence length="384" mass="41475">MRIGIVSPYSFDVPGGVNLHVKDLAEHLIELGHHVSVLAPADEDTVLPPYVVAAGKAVPVPYNGSVSRLTFGPVTAARVSRWIERHQFDVVHVHEPITTSVSMLALFSVEGPVVATFHTSNVRSRLLVTLGSFLQPSLEKLTARIAVSEDARRTVTTHLGGDAVIIPNGVFVDRFSGAEPRPEWQGTAERPTICFLGRMQESRKGLPVLLDAVPDMLRHKPGLRVLVAGPGDAKQVLSGRPREVVDAVEMLGAVSDEDKARLFASADIYVAPNTGGESFGIILIEAMSAGAPVLASDLGAFTRVLDEGRVGATFRNEDPADLARAAVSLLDDADRRAELSRLGREHARRFDWSVVTQDILMVYETAIEAWAPPRAGRWRRGGSA</sequence>
<keyword evidence="2 5" id="KW-0328">Glycosyltransferase</keyword>
<evidence type="ECO:0000256" key="1">
    <source>
        <dbReference type="ARBA" id="ARBA00021292"/>
    </source>
</evidence>
<accession>A0A0L6CI23</accession>
<feature type="domain" description="Glycosyltransferase subfamily 4-like N-terminal" evidence="4">
    <location>
        <begin position="14"/>
        <end position="174"/>
    </location>
</feature>